<keyword evidence="1" id="KW-0812">Transmembrane</keyword>
<feature type="transmembrane region" description="Helical" evidence="1">
    <location>
        <begin position="35"/>
        <end position="53"/>
    </location>
</feature>
<protein>
    <recommendedName>
        <fullName evidence="4">DUF3137 domain-containing protein</fullName>
    </recommendedName>
</protein>
<proteinExistence type="predicted"/>
<comment type="caution">
    <text evidence="2">The sequence shown here is derived from an EMBL/GenBank/DDBJ whole genome shotgun (WGS) entry which is preliminary data.</text>
</comment>
<dbReference type="RefSeq" id="WP_095327832.1">
    <property type="nucleotide sequence ID" value="NZ_NPBS01000015.1"/>
</dbReference>
<evidence type="ECO:0008006" key="4">
    <source>
        <dbReference type="Google" id="ProtNLM"/>
    </source>
</evidence>
<dbReference type="EMBL" id="NPBS01000015">
    <property type="protein sequence ID" value="PAF27373.1"/>
    <property type="molecule type" value="Genomic_DNA"/>
</dbReference>
<reference evidence="2 3" key="1">
    <citation type="submission" date="2017-07" db="EMBL/GenBank/DDBJ databases">
        <title>Isolation and whole genome analysis of endospore-forming bacteria from heroin.</title>
        <authorList>
            <person name="Kalinowski J."/>
            <person name="Ahrens B."/>
            <person name="Al-Dilaimi A."/>
            <person name="Winkler A."/>
            <person name="Wibberg D."/>
            <person name="Schleenbecker U."/>
            <person name="Ruckert C."/>
            <person name="Wolfel R."/>
            <person name="Grass G."/>
        </authorList>
    </citation>
    <scope>NUCLEOTIDE SEQUENCE [LARGE SCALE GENOMIC DNA]</scope>
    <source>
        <strain evidence="2 3">7523-2</strain>
    </source>
</reference>
<feature type="transmembrane region" description="Helical" evidence="1">
    <location>
        <begin position="59"/>
        <end position="82"/>
    </location>
</feature>
<dbReference type="Proteomes" id="UP000216133">
    <property type="component" value="Unassembled WGS sequence"/>
</dbReference>
<evidence type="ECO:0000313" key="2">
    <source>
        <dbReference type="EMBL" id="PAF27373.1"/>
    </source>
</evidence>
<keyword evidence="1" id="KW-1133">Transmembrane helix</keyword>
<organism evidence="2 3">
    <name type="scientific">Shouchella clausii</name>
    <name type="common">Alkalihalobacillus clausii</name>
    <dbReference type="NCBI Taxonomy" id="79880"/>
    <lineage>
        <taxon>Bacteria</taxon>
        <taxon>Bacillati</taxon>
        <taxon>Bacillota</taxon>
        <taxon>Bacilli</taxon>
        <taxon>Bacillales</taxon>
        <taxon>Bacillaceae</taxon>
        <taxon>Shouchella</taxon>
    </lineage>
</organism>
<evidence type="ECO:0000313" key="3">
    <source>
        <dbReference type="Proteomes" id="UP000216133"/>
    </source>
</evidence>
<keyword evidence="1" id="KW-0472">Membrane</keyword>
<evidence type="ECO:0000256" key="1">
    <source>
        <dbReference type="SAM" id="Phobius"/>
    </source>
</evidence>
<dbReference type="AlphaFoldDB" id="A0A268S498"/>
<gene>
    <name evidence="2" type="ORF">CHH61_03660</name>
</gene>
<name>A0A268S498_SHOCL</name>
<sequence>MAKQRFKIPTTLDVSYFDMEFNVKSKNGVGLNRPVSAKVIVFTLLAAFAWFYLVFQTFIWEGGILLIIGFTITWCILSVLLVRADKTNRMGLELIFSMINYLPKSGRYVPVRMSDVVHPLKYLLNVDTIDPEDGRIHFLDGQIGHGYHIVGSASALMFAQDKQIILDKVDAFYRKLPVGVEIIYDSVYEGHSVEEQLQAVEQTKQELKVKSKGLDALLKEQHDILKYAINNNQGLTSLHQYLVVRAPSEAALTEFENLLIGDVEGDGLMFRLAKTLSYKEMERYFKSFLGGIN</sequence>
<accession>A0A268S498</accession>